<dbReference type="PROSITE" id="PS00211">
    <property type="entry name" value="ABC_TRANSPORTER_1"/>
    <property type="match status" value="1"/>
</dbReference>
<name>A0A6J6I6R3_9ZZZZ</name>
<dbReference type="SUPFAM" id="SSF52540">
    <property type="entry name" value="P-loop containing nucleoside triphosphate hydrolases"/>
    <property type="match status" value="1"/>
</dbReference>
<evidence type="ECO:0000256" key="2">
    <source>
        <dbReference type="ARBA" id="ARBA00022741"/>
    </source>
</evidence>
<dbReference type="GO" id="GO:0005524">
    <property type="term" value="F:ATP binding"/>
    <property type="evidence" value="ECO:0007669"/>
    <property type="project" value="UniProtKB-KW"/>
</dbReference>
<keyword evidence="3" id="KW-0067">ATP-binding</keyword>
<dbReference type="InterPro" id="IPR027417">
    <property type="entry name" value="P-loop_NTPase"/>
</dbReference>
<dbReference type="PROSITE" id="PS50893">
    <property type="entry name" value="ABC_TRANSPORTER_2"/>
    <property type="match status" value="1"/>
</dbReference>
<dbReference type="InterPro" id="IPR050153">
    <property type="entry name" value="Metal_Ion_Import_ABC"/>
</dbReference>
<dbReference type="InterPro" id="IPR017871">
    <property type="entry name" value="ABC_transporter-like_CS"/>
</dbReference>
<keyword evidence="2" id="KW-0547">Nucleotide-binding</keyword>
<organism evidence="5">
    <name type="scientific">freshwater metagenome</name>
    <dbReference type="NCBI Taxonomy" id="449393"/>
    <lineage>
        <taxon>unclassified sequences</taxon>
        <taxon>metagenomes</taxon>
        <taxon>ecological metagenomes</taxon>
    </lineage>
</organism>
<protein>
    <submittedName>
        <fullName evidence="5">Unannotated protein</fullName>
    </submittedName>
</protein>
<dbReference type="AlphaFoldDB" id="A0A6J6I6R3"/>
<dbReference type="InterPro" id="IPR003439">
    <property type="entry name" value="ABC_transporter-like_ATP-bd"/>
</dbReference>
<sequence length="202" mass="21969">MIEIKDVSLSYGIHTVLENFSAQVSRGTITAIIGGNGAGKSTLVSAIAGTFKPNKGSITIDGKDVGALSVQELASLRSVAQQSHSYWMAYTVAQILALGHENIVQSRFDEVAQEFGLAGILQQSITTLSGGQLQRVEIARAFMRDVPIVLLDEPFASQDLASQEKLTAIFQEERQKGRTILLVAHRERSNLEWCNQIIDLGQ</sequence>
<dbReference type="Pfam" id="PF00005">
    <property type="entry name" value="ABC_tran"/>
    <property type="match status" value="1"/>
</dbReference>
<dbReference type="Gene3D" id="3.40.50.300">
    <property type="entry name" value="P-loop containing nucleotide triphosphate hydrolases"/>
    <property type="match status" value="1"/>
</dbReference>
<feature type="domain" description="ABC transporter" evidence="4">
    <location>
        <begin position="2"/>
        <end position="202"/>
    </location>
</feature>
<evidence type="ECO:0000259" key="4">
    <source>
        <dbReference type="PROSITE" id="PS50893"/>
    </source>
</evidence>
<dbReference type="EMBL" id="CAEZVG010000016">
    <property type="protein sequence ID" value="CAB4621086.1"/>
    <property type="molecule type" value="Genomic_DNA"/>
</dbReference>
<dbReference type="SMART" id="SM00382">
    <property type="entry name" value="AAA"/>
    <property type="match status" value="1"/>
</dbReference>
<dbReference type="InterPro" id="IPR003593">
    <property type="entry name" value="AAA+_ATPase"/>
</dbReference>
<gene>
    <name evidence="5" type="ORF">UFOPK1946_00470</name>
</gene>
<keyword evidence="1" id="KW-0813">Transport</keyword>
<dbReference type="PANTHER" id="PTHR42734:SF18">
    <property type="entry name" value="VITAMIN B12 IMPORT ATP-BINDING PROTEIN BTUD"/>
    <property type="match status" value="1"/>
</dbReference>
<reference evidence="5" key="1">
    <citation type="submission" date="2020-05" db="EMBL/GenBank/DDBJ databases">
        <authorList>
            <person name="Chiriac C."/>
            <person name="Salcher M."/>
            <person name="Ghai R."/>
            <person name="Kavagutti S V."/>
        </authorList>
    </citation>
    <scope>NUCLEOTIDE SEQUENCE</scope>
</reference>
<dbReference type="PANTHER" id="PTHR42734">
    <property type="entry name" value="METAL TRANSPORT SYSTEM ATP-BINDING PROTEIN TM_0124-RELATED"/>
    <property type="match status" value="1"/>
</dbReference>
<proteinExistence type="predicted"/>
<evidence type="ECO:0000313" key="5">
    <source>
        <dbReference type="EMBL" id="CAB4621086.1"/>
    </source>
</evidence>
<evidence type="ECO:0000256" key="1">
    <source>
        <dbReference type="ARBA" id="ARBA00022448"/>
    </source>
</evidence>
<accession>A0A6J6I6R3</accession>
<evidence type="ECO:0000256" key="3">
    <source>
        <dbReference type="ARBA" id="ARBA00022840"/>
    </source>
</evidence>
<dbReference type="GO" id="GO:0016887">
    <property type="term" value="F:ATP hydrolysis activity"/>
    <property type="evidence" value="ECO:0007669"/>
    <property type="project" value="InterPro"/>
</dbReference>